<keyword evidence="1" id="KW-0812">Transmembrane</keyword>
<reference evidence="2" key="1">
    <citation type="journal article" date="2015" name="Nature">
        <title>Complex archaea that bridge the gap between prokaryotes and eukaryotes.</title>
        <authorList>
            <person name="Spang A."/>
            <person name="Saw J.H."/>
            <person name="Jorgensen S.L."/>
            <person name="Zaremba-Niedzwiedzka K."/>
            <person name="Martijn J."/>
            <person name="Lind A.E."/>
            <person name="van Eijk R."/>
            <person name="Schleper C."/>
            <person name="Guy L."/>
            <person name="Ettema T.J."/>
        </authorList>
    </citation>
    <scope>NUCLEOTIDE SEQUENCE</scope>
</reference>
<comment type="caution">
    <text evidence="2">The sequence shown here is derived from an EMBL/GenBank/DDBJ whole genome shotgun (WGS) entry which is preliminary data.</text>
</comment>
<dbReference type="AlphaFoldDB" id="A0A0F9HW90"/>
<evidence type="ECO:0000256" key="1">
    <source>
        <dbReference type="SAM" id="Phobius"/>
    </source>
</evidence>
<keyword evidence="1" id="KW-1133">Transmembrane helix</keyword>
<proteinExistence type="predicted"/>
<evidence type="ECO:0000313" key="2">
    <source>
        <dbReference type="EMBL" id="KKL85965.1"/>
    </source>
</evidence>
<gene>
    <name evidence="2" type="ORF">LCGC14_1949460</name>
</gene>
<sequence length="99" mass="11555">MGILSKFTRLKRSKKFEYNPRYYDDQGKGNPFKMEPKFDQYRTTVDAPRGLKGKLGNAMADARDLGDRNLKRRMAIIVAILVLIVLYIFDFDLSIFFPK</sequence>
<feature type="transmembrane region" description="Helical" evidence="1">
    <location>
        <begin position="75"/>
        <end position="97"/>
    </location>
</feature>
<name>A0A0F9HW90_9ZZZZ</name>
<organism evidence="2">
    <name type="scientific">marine sediment metagenome</name>
    <dbReference type="NCBI Taxonomy" id="412755"/>
    <lineage>
        <taxon>unclassified sequences</taxon>
        <taxon>metagenomes</taxon>
        <taxon>ecological metagenomes</taxon>
    </lineage>
</organism>
<keyword evidence="1" id="KW-0472">Membrane</keyword>
<accession>A0A0F9HW90</accession>
<evidence type="ECO:0008006" key="3">
    <source>
        <dbReference type="Google" id="ProtNLM"/>
    </source>
</evidence>
<dbReference type="EMBL" id="LAZR01021253">
    <property type="protein sequence ID" value="KKL85965.1"/>
    <property type="molecule type" value="Genomic_DNA"/>
</dbReference>
<protein>
    <recommendedName>
        <fullName evidence="3">Riboflavin synthase subunit beta</fullName>
    </recommendedName>
</protein>